<dbReference type="PANTHER" id="PTHR43334:SF1">
    <property type="entry name" value="3-HYDROXYPROPIONATE--COA LIGASE [ADP-FORMING]"/>
    <property type="match status" value="1"/>
</dbReference>
<evidence type="ECO:0000313" key="6">
    <source>
        <dbReference type="Proteomes" id="UP001597083"/>
    </source>
</evidence>
<sequence length="222" mass="23399">GSVVGSLEAFEALAAELGVVVVHSEDEFVDAIELLLRTGGLPGPRLGVISHSGGLKDLVMDYASRLGIAFPALEDTTLAKVSGLLGTGSSVGNPLDTGFPGLTNPDLYRQCVEAVAADPNVDVVLVQEELPRSTAKPREEKYLRQLSQQATNGDLGKPVGAMSLVSYSLTDHARAVRDELDGIFVLQEASRALSVITKAGRAAKPAKHAERRAPHPDLTAIR</sequence>
<evidence type="ECO:0000256" key="2">
    <source>
        <dbReference type="ARBA" id="ARBA00022741"/>
    </source>
</evidence>
<dbReference type="EMBL" id="JBHTIR010001917">
    <property type="protein sequence ID" value="MFD0853141.1"/>
    <property type="molecule type" value="Genomic_DNA"/>
</dbReference>
<keyword evidence="6" id="KW-1185">Reference proteome</keyword>
<evidence type="ECO:0008006" key="7">
    <source>
        <dbReference type="Google" id="ProtNLM"/>
    </source>
</evidence>
<dbReference type="Gene3D" id="3.40.50.261">
    <property type="entry name" value="Succinyl-CoA synthetase domains"/>
    <property type="match status" value="1"/>
</dbReference>
<keyword evidence="3" id="KW-0067">ATP-binding</keyword>
<evidence type="ECO:0000256" key="1">
    <source>
        <dbReference type="ARBA" id="ARBA00022598"/>
    </source>
</evidence>
<evidence type="ECO:0000256" key="4">
    <source>
        <dbReference type="SAM" id="MobiDB-lite"/>
    </source>
</evidence>
<organism evidence="5 6">
    <name type="scientific">Actinomadura adrarensis</name>
    <dbReference type="NCBI Taxonomy" id="1819600"/>
    <lineage>
        <taxon>Bacteria</taxon>
        <taxon>Bacillati</taxon>
        <taxon>Actinomycetota</taxon>
        <taxon>Actinomycetes</taxon>
        <taxon>Streptosporangiales</taxon>
        <taxon>Thermomonosporaceae</taxon>
        <taxon>Actinomadura</taxon>
    </lineage>
</organism>
<proteinExistence type="predicted"/>
<dbReference type="InterPro" id="IPR051538">
    <property type="entry name" value="Acyl-CoA_Synth/Transferase"/>
</dbReference>
<dbReference type="InterPro" id="IPR016102">
    <property type="entry name" value="Succinyl-CoA_synth-like"/>
</dbReference>
<feature type="region of interest" description="Disordered" evidence="4">
    <location>
        <begin position="200"/>
        <end position="222"/>
    </location>
</feature>
<reference evidence="6" key="1">
    <citation type="journal article" date="2019" name="Int. J. Syst. Evol. Microbiol.">
        <title>The Global Catalogue of Microorganisms (GCM) 10K type strain sequencing project: providing services to taxonomists for standard genome sequencing and annotation.</title>
        <authorList>
            <consortium name="The Broad Institute Genomics Platform"/>
            <consortium name="The Broad Institute Genome Sequencing Center for Infectious Disease"/>
            <person name="Wu L."/>
            <person name="Ma J."/>
        </authorList>
    </citation>
    <scope>NUCLEOTIDE SEQUENCE [LARGE SCALE GENOMIC DNA]</scope>
    <source>
        <strain evidence="6">JCM 31696</strain>
    </source>
</reference>
<evidence type="ECO:0000256" key="3">
    <source>
        <dbReference type="ARBA" id="ARBA00022840"/>
    </source>
</evidence>
<dbReference type="SUPFAM" id="SSF52210">
    <property type="entry name" value="Succinyl-CoA synthetase domains"/>
    <property type="match status" value="1"/>
</dbReference>
<feature type="non-terminal residue" evidence="5">
    <location>
        <position position="1"/>
    </location>
</feature>
<keyword evidence="1" id="KW-0436">Ligase</keyword>
<gene>
    <name evidence="5" type="ORF">ACFQ07_12950</name>
</gene>
<evidence type="ECO:0000313" key="5">
    <source>
        <dbReference type="EMBL" id="MFD0853141.1"/>
    </source>
</evidence>
<comment type="caution">
    <text evidence="5">The sequence shown here is derived from an EMBL/GenBank/DDBJ whole genome shotgun (WGS) entry which is preliminary data.</text>
</comment>
<accession>A0ABW3CHX4</accession>
<feature type="non-terminal residue" evidence="5">
    <location>
        <position position="222"/>
    </location>
</feature>
<keyword evidence="2" id="KW-0547">Nucleotide-binding</keyword>
<name>A0ABW3CHX4_9ACTN</name>
<protein>
    <recommendedName>
        <fullName evidence="7">Succinyl-CoA synthetase-like flavodoxin domain-containing protein</fullName>
    </recommendedName>
</protein>
<dbReference type="Proteomes" id="UP001597083">
    <property type="component" value="Unassembled WGS sequence"/>
</dbReference>
<dbReference type="PANTHER" id="PTHR43334">
    <property type="entry name" value="ACETATE--COA LIGASE [ADP-FORMING]"/>
    <property type="match status" value="1"/>
</dbReference>